<keyword evidence="8 13" id="KW-0732">Signal</keyword>
<keyword evidence="16" id="KW-1185">Reference proteome</keyword>
<comment type="similarity">
    <text evidence="4">Belongs to the metallo-beta-lactamase superfamily. Class-B beta-lactamase family.</text>
</comment>
<evidence type="ECO:0000256" key="12">
    <source>
        <dbReference type="ARBA" id="ARBA00023251"/>
    </source>
</evidence>
<evidence type="ECO:0000256" key="13">
    <source>
        <dbReference type="SAM" id="SignalP"/>
    </source>
</evidence>
<evidence type="ECO:0000256" key="2">
    <source>
        <dbReference type="ARBA" id="ARBA00001947"/>
    </source>
</evidence>
<feature type="domain" description="Metallo-beta-lactamase" evidence="14">
    <location>
        <begin position="53"/>
        <end position="236"/>
    </location>
</feature>
<dbReference type="InterPro" id="IPR001018">
    <property type="entry name" value="Beta-lactamase_class-B_CS"/>
</dbReference>
<evidence type="ECO:0000256" key="8">
    <source>
        <dbReference type="ARBA" id="ARBA00022729"/>
    </source>
</evidence>
<keyword evidence="10 15" id="KW-0378">Hydrolase</keyword>
<evidence type="ECO:0000256" key="6">
    <source>
        <dbReference type="ARBA" id="ARBA00012865"/>
    </source>
</evidence>
<dbReference type="GO" id="GO:0046677">
    <property type="term" value="P:response to antibiotic"/>
    <property type="evidence" value="ECO:0007669"/>
    <property type="project" value="UniProtKB-KW"/>
</dbReference>
<evidence type="ECO:0000256" key="1">
    <source>
        <dbReference type="ARBA" id="ARBA00001526"/>
    </source>
</evidence>
<dbReference type="CDD" id="cd16282">
    <property type="entry name" value="metallo-hydrolase-like_MBL-fold"/>
    <property type="match status" value="1"/>
</dbReference>
<reference evidence="15 16" key="1">
    <citation type="submission" date="2018-04" db="EMBL/GenBank/DDBJ databases">
        <title>Massilia violaceinigra sp. nov., a novel purple-pigmented bacterium isolated from Tianshan glacier, Xinjiang, China.</title>
        <authorList>
            <person name="Wang H."/>
        </authorList>
    </citation>
    <scope>NUCLEOTIDE SEQUENCE [LARGE SCALE GENOMIC DNA]</scope>
    <source>
        <strain evidence="15 16">B448-2</strain>
    </source>
</reference>
<dbReference type="InterPro" id="IPR001279">
    <property type="entry name" value="Metallo-B-lactamas"/>
</dbReference>
<evidence type="ECO:0000256" key="7">
    <source>
        <dbReference type="ARBA" id="ARBA00022723"/>
    </source>
</evidence>
<dbReference type="AlphaFoldDB" id="A0A2U2HGY0"/>
<organism evidence="15 16">
    <name type="scientific">Massilia glaciei</name>
    <dbReference type="NCBI Taxonomy" id="1524097"/>
    <lineage>
        <taxon>Bacteria</taxon>
        <taxon>Pseudomonadati</taxon>
        <taxon>Pseudomonadota</taxon>
        <taxon>Betaproteobacteria</taxon>
        <taxon>Burkholderiales</taxon>
        <taxon>Oxalobacteraceae</taxon>
        <taxon>Telluria group</taxon>
        <taxon>Massilia</taxon>
    </lineage>
</organism>
<gene>
    <name evidence="15" type="ORF">C7C56_019240</name>
</gene>
<comment type="subcellular location">
    <subcellularLocation>
        <location evidence="3">Periplasm</location>
    </subcellularLocation>
</comment>
<keyword evidence="12" id="KW-0046">Antibiotic resistance</keyword>
<protein>
    <recommendedName>
        <fullName evidence="6">beta-lactamase</fullName>
        <ecNumber evidence="6">3.5.2.6</ecNumber>
    </recommendedName>
</protein>
<keyword evidence="11" id="KW-0862">Zinc</keyword>
<evidence type="ECO:0000313" key="16">
    <source>
        <dbReference type="Proteomes" id="UP000241421"/>
    </source>
</evidence>
<dbReference type="PROSITE" id="PS00743">
    <property type="entry name" value="BETA_LACTAMASE_B_1"/>
    <property type="match status" value="1"/>
</dbReference>
<dbReference type="InterPro" id="IPR050855">
    <property type="entry name" value="NDM-1-like"/>
</dbReference>
<comment type="cofactor">
    <cofactor evidence="2">
        <name>Zn(2+)</name>
        <dbReference type="ChEBI" id="CHEBI:29105"/>
    </cofactor>
</comment>
<feature type="chain" id="PRO_5015477519" description="beta-lactamase" evidence="13">
    <location>
        <begin position="30"/>
        <end position="306"/>
    </location>
</feature>
<sequence>MIRPRLSSLLLLAALSGALSCALSGAATAQDFSKVQVKSEKLNDTTYMLIGAGGNLAVAFGPDAVFVVDDQYAPMTPKLKAAIAALTSEPVKFVLNTHWHGDHTGGNENFGKAGATIVAHENVRKRMSSDQLIAFFSKPVKASPKQALPVVTFGRDVTFHLNGDEIHVFHVPNGHTDGDAIVHFKNGNIMHLGDLFFNKSYPFIDISSGGSVAGVIAAADQALALANEDTKIIPGHGPLAGRADLQAYRDLLRTVAAKLMAHKRDGRTLAEVVAAKPSAEFDALWGKGFITPDAFVTMLWQDINRK</sequence>
<evidence type="ECO:0000256" key="10">
    <source>
        <dbReference type="ARBA" id="ARBA00022801"/>
    </source>
</evidence>
<dbReference type="SMART" id="SM00849">
    <property type="entry name" value="Lactamase_B"/>
    <property type="match status" value="1"/>
</dbReference>
<evidence type="ECO:0000256" key="11">
    <source>
        <dbReference type="ARBA" id="ARBA00022833"/>
    </source>
</evidence>
<dbReference type="Pfam" id="PF00753">
    <property type="entry name" value="Lactamase_B"/>
    <property type="match status" value="1"/>
</dbReference>
<dbReference type="GO" id="GO:0008800">
    <property type="term" value="F:beta-lactamase activity"/>
    <property type="evidence" value="ECO:0007669"/>
    <property type="project" value="UniProtKB-EC"/>
</dbReference>
<dbReference type="EMBL" id="PXWF02000265">
    <property type="protein sequence ID" value="PWF44674.1"/>
    <property type="molecule type" value="Genomic_DNA"/>
</dbReference>
<feature type="signal peptide" evidence="13">
    <location>
        <begin position="1"/>
        <end position="29"/>
    </location>
</feature>
<evidence type="ECO:0000256" key="9">
    <source>
        <dbReference type="ARBA" id="ARBA00022764"/>
    </source>
</evidence>
<evidence type="ECO:0000256" key="3">
    <source>
        <dbReference type="ARBA" id="ARBA00004418"/>
    </source>
</evidence>
<dbReference type="SUPFAM" id="SSF56281">
    <property type="entry name" value="Metallo-hydrolase/oxidoreductase"/>
    <property type="match status" value="1"/>
</dbReference>
<dbReference type="PANTHER" id="PTHR42951">
    <property type="entry name" value="METALLO-BETA-LACTAMASE DOMAIN-CONTAINING"/>
    <property type="match status" value="1"/>
</dbReference>
<proteinExistence type="inferred from homology"/>
<dbReference type="Proteomes" id="UP000241421">
    <property type="component" value="Unassembled WGS sequence"/>
</dbReference>
<evidence type="ECO:0000313" key="15">
    <source>
        <dbReference type="EMBL" id="PWF44674.1"/>
    </source>
</evidence>
<dbReference type="PANTHER" id="PTHR42951:SF4">
    <property type="entry name" value="ACYL-COENZYME A THIOESTERASE MBLAC2"/>
    <property type="match status" value="1"/>
</dbReference>
<comment type="subunit">
    <text evidence="5">Monomer.</text>
</comment>
<evidence type="ECO:0000256" key="5">
    <source>
        <dbReference type="ARBA" id="ARBA00011245"/>
    </source>
</evidence>
<dbReference type="EC" id="3.5.2.6" evidence="6"/>
<dbReference type="GO" id="GO:0008270">
    <property type="term" value="F:zinc ion binding"/>
    <property type="evidence" value="ECO:0007669"/>
    <property type="project" value="InterPro"/>
</dbReference>
<keyword evidence="7" id="KW-0479">Metal-binding</keyword>
<dbReference type="Gene3D" id="3.60.15.10">
    <property type="entry name" value="Ribonuclease Z/Hydroxyacylglutathione hydrolase-like"/>
    <property type="match status" value="1"/>
</dbReference>
<dbReference type="GO" id="GO:0017001">
    <property type="term" value="P:antibiotic catabolic process"/>
    <property type="evidence" value="ECO:0007669"/>
    <property type="project" value="InterPro"/>
</dbReference>
<accession>A0A2U2HGY0</accession>
<evidence type="ECO:0000256" key="4">
    <source>
        <dbReference type="ARBA" id="ARBA00005250"/>
    </source>
</evidence>
<evidence type="ECO:0000259" key="14">
    <source>
        <dbReference type="SMART" id="SM00849"/>
    </source>
</evidence>
<keyword evidence="9" id="KW-0574">Periplasm</keyword>
<comment type="catalytic activity">
    <reaction evidence="1">
        <text>a beta-lactam + H2O = a substituted beta-amino acid</text>
        <dbReference type="Rhea" id="RHEA:20401"/>
        <dbReference type="ChEBI" id="CHEBI:15377"/>
        <dbReference type="ChEBI" id="CHEBI:35627"/>
        <dbReference type="ChEBI" id="CHEBI:140347"/>
        <dbReference type="EC" id="3.5.2.6"/>
    </reaction>
</comment>
<dbReference type="InterPro" id="IPR036866">
    <property type="entry name" value="RibonucZ/Hydroxyglut_hydro"/>
</dbReference>
<dbReference type="PROSITE" id="PS51257">
    <property type="entry name" value="PROKAR_LIPOPROTEIN"/>
    <property type="match status" value="1"/>
</dbReference>
<comment type="caution">
    <text evidence="15">The sequence shown here is derived from an EMBL/GenBank/DDBJ whole genome shotgun (WGS) entry which is preliminary data.</text>
</comment>
<dbReference type="OrthoDB" id="1273797at2"/>
<dbReference type="GO" id="GO:0042597">
    <property type="term" value="C:periplasmic space"/>
    <property type="evidence" value="ECO:0007669"/>
    <property type="project" value="UniProtKB-SubCell"/>
</dbReference>
<name>A0A2U2HGY0_9BURK</name>